<comment type="similarity">
    <text evidence="2">Belongs to the PKI family.</text>
</comment>
<dbReference type="AlphaFoldDB" id="A0A9N9MUC0"/>
<evidence type="ECO:0000256" key="1">
    <source>
        <dbReference type="ARBA" id="ARBA00002844"/>
    </source>
</evidence>
<evidence type="ECO:0000313" key="5">
    <source>
        <dbReference type="EMBL" id="CAG9768835.1"/>
    </source>
</evidence>
<name>A0A9N9MUC0_9CUCU</name>
<dbReference type="EMBL" id="OU892281">
    <property type="protein sequence ID" value="CAG9768835.1"/>
    <property type="molecule type" value="Genomic_DNA"/>
</dbReference>
<dbReference type="GO" id="GO:0004862">
    <property type="term" value="F:cAMP-dependent protein kinase inhibitor activity"/>
    <property type="evidence" value="ECO:0007669"/>
    <property type="project" value="InterPro"/>
</dbReference>
<dbReference type="Pfam" id="PF02827">
    <property type="entry name" value="PKI"/>
    <property type="match status" value="1"/>
</dbReference>
<keyword evidence="3" id="KW-0649">Protein kinase inhibitor</keyword>
<accession>A0A9N9MUC0</accession>
<protein>
    <recommendedName>
        <fullName evidence="7">cAMP-dependent protein kinase inhibitor beta</fullName>
    </recommendedName>
</protein>
<dbReference type="Proteomes" id="UP001152799">
    <property type="component" value="Chromosome 5"/>
</dbReference>
<feature type="region of interest" description="Disordered" evidence="4">
    <location>
        <begin position="47"/>
        <end position="84"/>
    </location>
</feature>
<feature type="region of interest" description="Disordered" evidence="4">
    <location>
        <begin position="96"/>
        <end position="127"/>
    </location>
</feature>
<keyword evidence="6" id="KW-1185">Reference proteome</keyword>
<feature type="compositionally biased region" description="Low complexity" evidence="4">
    <location>
        <begin position="47"/>
        <end position="62"/>
    </location>
</feature>
<sequence length="127" mass="13443">MYLIANPQCVPKNVGILSRKPTRGKLYLIVKNRKRTLLKMLAVMEAGSQGAGPSSSGTSTSPNEPPIQEFLSSGRTGRRNALPDILGQHAVVTSSDLPSRLQALTTKDQTSPSKSTEPQAGPSSAKS</sequence>
<reference evidence="5" key="1">
    <citation type="submission" date="2022-01" db="EMBL/GenBank/DDBJ databases">
        <authorList>
            <person name="King R."/>
        </authorList>
    </citation>
    <scope>NUCLEOTIDE SEQUENCE</scope>
</reference>
<organism evidence="5 6">
    <name type="scientific">Ceutorhynchus assimilis</name>
    <name type="common">cabbage seed weevil</name>
    <dbReference type="NCBI Taxonomy" id="467358"/>
    <lineage>
        <taxon>Eukaryota</taxon>
        <taxon>Metazoa</taxon>
        <taxon>Ecdysozoa</taxon>
        <taxon>Arthropoda</taxon>
        <taxon>Hexapoda</taxon>
        <taxon>Insecta</taxon>
        <taxon>Pterygota</taxon>
        <taxon>Neoptera</taxon>
        <taxon>Endopterygota</taxon>
        <taxon>Coleoptera</taxon>
        <taxon>Polyphaga</taxon>
        <taxon>Cucujiformia</taxon>
        <taxon>Curculionidae</taxon>
        <taxon>Ceutorhynchinae</taxon>
        <taxon>Ceutorhynchus</taxon>
    </lineage>
</organism>
<gene>
    <name evidence="5" type="ORF">CEUTPL_LOCUS9356</name>
</gene>
<dbReference type="OrthoDB" id="6380180at2759"/>
<evidence type="ECO:0000256" key="2">
    <source>
        <dbReference type="ARBA" id="ARBA00006393"/>
    </source>
</evidence>
<proteinExistence type="inferred from homology"/>
<dbReference type="InterPro" id="IPR004171">
    <property type="entry name" value="cAMP_dep_PKI"/>
</dbReference>
<evidence type="ECO:0000256" key="4">
    <source>
        <dbReference type="SAM" id="MobiDB-lite"/>
    </source>
</evidence>
<evidence type="ECO:0008006" key="7">
    <source>
        <dbReference type="Google" id="ProtNLM"/>
    </source>
</evidence>
<evidence type="ECO:0000313" key="6">
    <source>
        <dbReference type="Proteomes" id="UP001152799"/>
    </source>
</evidence>
<dbReference type="PANTHER" id="PTHR15416">
    <property type="entry name" value="CAMP-DEPENDENT PROTEIN KINASE INHIBITOR/PKI"/>
    <property type="match status" value="1"/>
</dbReference>
<evidence type="ECO:0000256" key="3">
    <source>
        <dbReference type="ARBA" id="ARBA00023013"/>
    </source>
</evidence>
<comment type="function">
    <text evidence="1">Extremely potent competitive inhibitor of cAMP-dependent protein kinase activity, this protein interacts with the catalytic subunit of the enzyme after the cAMP-induced dissociation of its regulatory chains.</text>
</comment>